<dbReference type="STRING" id="206665.SAMN04488516_1169"/>
<keyword evidence="6 7" id="KW-0411">Iron-sulfur</keyword>
<dbReference type="NCBIfam" id="TIGR01957">
    <property type="entry name" value="nuoB_fam"/>
    <property type="match status" value="1"/>
</dbReference>
<evidence type="ECO:0000313" key="10">
    <source>
        <dbReference type="Proteomes" id="UP000199602"/>
    </source>
</evidence>
<feature type="domain" description="NADH:ubiquinone oxidoreductase-like 20kDa subunit" evidence="8">
    <location>
        <begin position="26"/>
        <end position="136"/>
    </location>
</feature>
<comment type="cofactor">
    <cofactor evidence="1">
        <name>[4Fe-4S] cluster</name>
        <dbReference type="ChEBI" id="CHEBI:49883"/>
    </cofactor>
</comment>
<evidence type="ECO:0000256" key="4">
    <source>
        <dbReference type="ARBA" id="ARBA00022723"/>
    </source>
</evidence>
<dbReference type="OrthoDB" id="9786737at2"/>
<evidence type="ECO:0000256" key="2">
    <source>
        <dbReference type="ARBA" id="ARBA00009173"/>
    </source>
</evidence>
<evidence type="ECO:0000256" key="7">
    <source>
        <dbReference type="RuleBase" id="RU004464"/>
    </source>
</evidence>
<keyword evidence="3 7" id="KW-0004">4Fe-4S</keyword>
<dbReference type="GO" id="GO:0048038">
    <property type="term" value="F:quinone binding"/>
    <property type="evidence" value="ECO:0007669"/>
    <property type="project" value="InterPro"/>
</dbReference>
<dbReference type="RefSeq" id="WP_092066408.1">
    <property type="nucleotide sequence ID" value="NZ_FNIN01000016.1"/>
</dbReference>
<accession>A0A1H0G1S5</accession>
<dbReference type="Proteomes" id="UP000199602">
    <property type="component" value="Unassembled WGS sequence"/>
</dbReference>
<protein>
    <submittedName>
        <fullName evidence="9">Ech hydrogenase subunit C</fullName>
    </submittedName>
</protein>
<dbReference type="EMBL" id="FNIN01000016">
    <property type="protein sequence ID" value="SDO00847.1"/>
    <property type="molecule type" value="Genomic_DNA"/>
</dbReference>
<dbReference type="GO" id="GO:0046872">
    <property type="term" value="F:metal ion binding"/>
    <property type="evidence" value="ECO:0007669"/>
    <property type="project" value="UniProtKB-KW"/>
</dbReference>
<dbReference type="InterPro" id="IPR006137">
    <property type="entry name" value="NADH_UbQ_OxRdtase-like_20kDa"/>
</dbReference>
<dbReference type="SUPFAM" id="SSF56770">
    <property type="entry name" value="HydA/Nqo6-like"/>
    <property type="match status" value="1"/>
</dbReference>
<dbReference type="Gene3D" id="3.40.50.12280">
    <property type="match status" value="1"/>
</dbReference>
<dbReference type="NCBIfam" id="NF005012">
    <property type="entry name" value="PRK06411.1"/>
    <property type="match status" value="1"/>
</dbReference>
<keyword evidence="10" id="KW-1185">Reference proteome</keyword>
<dbReference type="InterPro" id="IPR006138">
    <property type="entry name" value="NADH_UQ_OxRdtase_20Kd_su"/>
</dbReference>
<evidence type="ECO:0000256" key="1">
    <source>
        <dbReference type="ARBA" id="ARBA00001966"/>
    </source>
</evidence>
<proteinExistence type="inferred from homology"/>
<dbReference type="PANTHER" id="PTHR42989">
    <property type="entry name" value="HYDROGENASE-4 COMPONENT I"/>
    <property type="match status" value="1"/>
</dbReference>
<sequence>MSILNKILQKSKIKSPWLLHYDCSSCNGCDIEILACLTPIYDVERFGIINTGNPKHADILLVTGGVNNRNKHVLKNLYNQMPDPKVVVSVGSCGNTGGIFKDAYNIIGGIDKVIPVDVYVPGCPPKPEAIIDGVVQALEILAQKTAKQNQKVEKEDVG</sequence>
<keyword evidence="4 7" id="KW-0479">Metal-binding</keyword>
<evidence type="ECO:0000313" key="9">
    <source>
        <dbReference type="EMBL" id="SDO00847.1"/>
    </source>
</evidence>
<comment type="similarity">
    <text evidence="2 7">Belongs to the complex I 20 kDa subunit family.</text>
</comment>
<keyword evidence="5 7" id="KW-0408">Iron</keyword>
<evidence type="ECO:0000256" key="5">
    <source>
        <dbReference type="ARBA" id="ARBA00023004"/>
    </source>
</evidence>
<evidence type="ECO:0000259" key="8">
    <source>
        <dbReference type="Pfam" id="PF01058"/>
    </source>
</evidence>
<evidence type="ECO:0000256" key="3">
    <source>
        <dbReference type="ARBA" id="ARBA00022485"/>
    </source>
</evidence>
<name>A0A1H0G1S5_9BACT</name>
<dbReference type="AlphaFoldDB" id="A0A1H0G1S5"/>
<dbReference type="PROSITE" id="PS01150">
    <property type="entry name" value="COMPLEX1_20K"/>
    <property type="match status" value="1"/>
</dbReference>
<reference evidence="9 10" key="1">
    <citation type="submission" date="2016-10" db="EMBL/GenBank/DDBJ databases">
        <authorList>
            <person name="de Groot N.N."/>
        </authorList>
    </citation>
    <scope>NUCLEOTIDE SEQUENCE [LARGE SCALE GENOMIC DNA]</scope>
    <source>
        <strain evidence="9 10">DSM 15269</strain>
    </source>
</reference>
<keyword evidence="7" id="KW-0520">NAD</keyword>
<organism evidence="9 10">
    <name type="scientific">Desulfonauticus submarinus</name>
    <dbReference type="NCBI Taxonomy" id="206665"/>
    <lineage>
        <taxon>Bacteria</taxon>
        <taxon>Pseudomonadati</taxon>
        <taxon>Thermodesulfobacteriota</taxon>
        <taxon>Desulfovibrionia</taxon>
        <taxon>Desulfovibrionales</taxon>
        <taxon>Desulfonauticaceae</taxon>
        <taxon>Desulfonauticus</taxon>
    </lineage>
</organism>
<dbReference type="InterPro" id="IPR052375">
    <property type="entry name" value="Complex_I_20kDa-like"/>
</dbReference>
<dbReference type="PANTHER" id="PTHR42989:SF1">
    <property type="entry name" value="FORMATE HYDROGENLYASE SUBUNIT 7-RELATED"/>
    <property type="match status" value="1"/>
</dbReference>
<gene>
    <name evidence="9" type="ORF">SAMN04488516_1169</name>
</gene>
<dbReference type="GO" id="GO:0051539">
    <property type="term" value="F:4 iron, 4 sulfur cluster binding"/>
    <property type="evidence" value="ECO:0007669"/>
    <property type="project" value="UniProtKB-KW"/>
</dbReference>
<dbReference type="Pfam" id="PF01058">
    <property type="entry name" value="Oxidored_q6"/>
    <property type="match status" value="1"/>
</dbReference>
<evidence type="ECO:0000256" key="6">
    <source>
        <dbReference type="ARBA" id="ARBA00023014"/>
    </source>
</evidence>
<dbReference type="GO" id="GO:0008137">
    <property type="term" value="F:NADH dehydrogenase (ubiquinone) activity"/>
    <property type="evidence" value="ECO:0007669"/>
    <property type="project" value="InterPro"/>
</dbReference>